<evidence type="ECO:0000313" key="5">
    <source>
        <dbReference type="Proteomes" id="UP000244904"/>
    </source>
</evidence>
<gene>
    <name evidence="4" type="primary">cpdA_2</name>
    <name evidence="4" type="ORF">PRI8871_02709</name>
</gene>
<dbReference type="GO" id="GO:0009245">
    <property type="term" value="P:lipid A biosynthetic process"/>
    <property type="evidence" value="ECO:0007669"/>
    <property type="project" value="TreeGrafter"/>
</dbReference>
<evidence type="ECO:0000313" key="4">
    <source>
        <dbReference type="EMBL" id="SPF80896.1"/>
    </source>
</evidence>
<proteinExistence type="predicted"/>
<dbReference type="EMBL" id="OMOJ01000005">
    <property type="protein sequence ID" value="SPF80896.1"/>
    <property type="molecule type" value="Genomic_DNA"/>
</dbReference>
<reference evidence="5" key="1">
    <citation type="submission" date="2018-03" db="EMBL/GenBank/DDBJ databases">
        <authorList>
            <person name="Rodrigo-Torres L."/>
            <person name="Arahal R. D."/>
            <person name="Lucena T."/>
        </authorList>
    </citation>
    <scope>NUCLEOTIDE SEQUENCE [LARGE SCALE GENOMIC DNA]</scope>
    <source>
        <strain evidence="5">CECT 8871</strain>
    </source>
</reference>
<keyword evidence="2 4" id="KW-0378">Hydrolase</keyword>
<dbReference type="Gene3D" id="3.60.21.10">
    <property type="match status" value="1"/>
</dbReference>
<dbReference type="InterPro" id="IPR029052">
    <property type="entry name" value="Metallo-depent_PP-like"/>
</dbReference>
<keyword evidence="5" id="KW-1185">Reference proteome</keyword>
<dbReference type="InterPro" id="IPR004843">
    <property type="entry name" value="Calcineurin-like_PHP"/>
</dbReference>
<name>A0A2R8AXZ4_9RHOB</name>
<dbReference type="SUPFAM" id="SSF56300">
    <property type="entry name" value="Metallo-dependent phosphatases"/>
    <property type="match status" value="1"/>
</dbReference>
<dbReference type="Pfam" id="PF00149">
    <property type="entry name" value="Metallophos"/>
    <property type="match status" value="1"/>
</dbReference>
<keyword evidence="1" id="KW-0479">Metal-binding</keyword>
<protein>
    <submittedName>
        <fullName evidence="4">3',5'-cyclic adenosine monophosphate phosphodiesterase CpdA</fullName>
        <ecNumber evidence="4">3.1.4.53</ecNumber>
    </submittedName>
</protein>
<dbReference type="GO" id="GO:0016020">
    <property type="term" value="C:membrane"/>
    <property type="evidence" value="ECO:0007669"/>
    <property type="project" value="GOC"/>
</dbReference>
<accession>A0A2R8AXZ4</accession>
<dbReference type="EC" id="3.1.4.53" evidence="4"/>
<evidence type="ECO:0000259" key="3">
    <source>
        <dbReference type="Pfam" id="PF00149"/>
    </source>
</evidence>
<dbReference type="Proteomes" id="UP000244904">
    <property type="component" value="Unassembled WGS sequence"/>
</dbReference>
<dbReference type="OrthoDB" id="9780884at2"/>
<dbReference type="GO" id="GO:0004115">
    <property type="term" value="F:3',5'-cyclic-AMP phosphodiesterase activity"/>
    <property type="evidence" value="ECO:0007669"/>
    <property type="project" value="UniProtKB-EC"/>
</dbReference>
<evidence type="ECO:0000256" key="1">
    <source>
        <dbReference type="ARBA" id="ARBA00022723"/>
    </source>
</evidence>
<dbReference type="InterPro" id="IPR051158">
    <property type="entry name" value="Metallophosphoesterase_sf"/>
</dbReference>
<evidence type="ECO:0000256" key="2">
    <source>
        <dbReference type="ARBA" id="ARBA00022801"/>
    </source>
</evidence>
<feature type="domain" description="Calcineurin-like phosphoesterase" evidence="3">
    <location>
        <begin position="49"/>
        <end position="232"/>
    </location>
</feature>
<sequence>MAVLAILAIGLAALLLALLVYAFWIEPAMRLRVVRHQVRHPGWGDRAPLRIVIISDLHAGAPHIPLRRVSRIVRRANALNPDVAVLLGDYSAAHRFTTGGTDKFQIIERLKAFTAPLGCYAVLGNHDWWQDEKSLKNKTLPEAAKALDQHGIPLLENANVRLRDGADAFVLAGLADQRPQSLDPEVPGFDDLDAALNGVASDTPVVLLAHEPDIFPKVPDNVLVTLSGHTHGGQIRTFGFHPVIMVAETETYSWGRYDRDAGQVLIVSGGIGCSDYPVRFGMVPEITVVELS</sequence>
<dbReference type="CDD" id="cd07385">
    <property type="entry name" value="MPP_YkuE_C"/>
    <property type="match status" value="1"/>
</dbReference>
<dbReference type="GO" id="GO:0008758">
    <property type="term" value="F:UDP-2,3-diacylglucosamine hydrolase activity"/>
    <property type="evidence" value="ECO:0007669"/>
    <property type="project" value="TreeGrafter"/>
</dbReference>
<dbReference type="PANTHER" id="PTHR31302">
    <property type="entry name" value="TRANSMEMBRANE PROTEIN WITH METALLOPHOSPHOESTERASE DOMAIN-RELATED"/>
    <property type="match status" value="1"/>
</dbReference>
<organism evidence="4 5">
    <name type="scientific">Pseudoprimorskyibacter insulae</name>
    <dbReference type="NCBI Taxonomy" id="1695997"/>
    <lineage>
        <taxon>Bacteria</taxon>
        <taxon>Pseudomonadati</taxon>
        <taxon>Pseudomonadota</taxon>
        <taxon>Alphaproteobacteria</taxon>
        <taxon>Rhodobacterales</taxon>
        <taxon>Paracoccaceae</taxon>
        <taxon>Pseudoprimorskyibacter</taxon>
    </lineage>
</organism>
<dbReference type="AlphaFoldDB" id="A0A2R8AXZ4"/>
<dbReference type="PANTHER" id="PTHR31302:SF31">
    <property type="entry name" value="PHOSPHODIESTERASE YAEI"/>
    <property type="match status" value="1"/>
</dbReference>
<dbReference type="GO" id="GO:0046872">
    <property type="term" value="F:metal ion binding"/>
    <property type="evidence" value="ECO:0007669"/>
    <property type="project" value="UniProtKB-KW"/>
</dbReference>